<dbReference type="InParanoid" id="W3X037"/>
<dbReference type="RefSeq" id="XP_007836128.1">
    <property type="nucleotide sequence ID" value="XM_007837937.1"/>
</dbReference>
<dbReference type="KEGG" id="pfy:PFICI_09356"/>
<sequence>MDVFLDVLFRDTVYLLQSRKHPRPMVAWSGVAATMGPPVGGSLGRVNWKWLLWMTLTICGLAPAAPLLFMRVEDGDSGLSIESTTAGKPRGTTRMSMERLTRLTYLGDALFTSNMRAIL</sequence>
<dbReference type="AlphaFoldDB" id="W3X037"/>
<reference evidence="2" key="1">
    <citation type="journal article" date="2015" name="BMC Genomics">
        <title>Genomic and transcriptomic analysis of the endophytic fungus Pestalotiopsis fici reveals its lifestyle and high potential for synthesis of natural products.</title>
        <authorList>
            <person name="Wang X."/>
            <person name="Zhang X."/>
            <person name="Liu L."/>
            <person name="Xiang M."/>
            <person name="Wang W."/>
            <person name="Sun X."/>
            <person name="Che Y."/>
            <person name="Guo L."/>
            <person name="Liu G."/>
            <person name="Guo L."/>
            <person name="Wang C."/>
            <person name="Yin W.B."/>
            <person name="Stadler M."/>
            <person name="Zhang X."/>
            <person name="Liu X."/>
        </authorList>
    </citation>
    <scope>NUCLEOTIDE SEQUENCE [LARGE SCALE GENOMIC DNA]</scope>
    <source>
        <strain evidence="2">W106-1 / CGMCC3.15140</strain>
    </source>
</reference>
<dbReference type="GeneID" id="19274369"/>
<keyword evidence="2" id="KW-1185">Reference proteome</keyword>
<gene>
    <name evidence="1" type="ORF">PFICI_09356</name>
</gene>
<dbReference type="EMBL" id="KI912114">
    <property type="protein sequence ID" value="ETS79503.1"/>
    <property type="molecule type" value="Genomic_DNA"/>
</dbReference>
<evidence type="ECO:0000313" key="1">
    <source>
        <dbReference type="EMBL" id="ETS79503.1"/>
    </source>
</evidence>
<protein>
    <recommendedName>
        <fullName evidence="3">Major facilitator superfamily (MFS) profile domain-containing protein</fullName>
    </recommendedName>
</protein>
<name>W3X037_PESFW</name>
<dbReference type="HOGENOM" id="CLU_2062303_0_0_1"/>
<evidence type="ECO:0000313" key="2">
    <source>
        <dbReference type="Proteomes" id="UP000030651"/>
    </source>
</evidence>
<accession>W3X037</accession>
<organism evidence="1 2">
    <name type="scientific">Pestalotiopsis fici (strain W106-1 / CGMCC3.15140)</name>
    <dbReference type="NCBI Taxonomy" id="1229662"/>
    <lineage>
        <taxon>Eukaryota</taxon>
        <taxon>Fungi</taxon>
        <taxon>Dikarya</taxon>
        <taxon>Ascomycota</taxon>
        <taxon>Pezizomycotina</taxon>
        <taxon>Sordariomycetes</taxon>
        <taxon>Xylariomycetidae</taxon>
        <taxon>Amphisphaeriales</taxon>
        <taxon>Sporocadaceae</taxon>
        <taxon>Pestalotiopsis</taxon>
    </lineage>
</organism>
<dbReference type="Proteomes" id="UP000030651">
    <property type="component" value="Unassembled WGS sequence"/>
</dbReference>
<proteinExistence type="predicted"/>
<evidence type="ECO:0008006" key="3">
    <source>
        <dbReference type="Google" id="ProtNLM"/>
    </source>
</evidence>